<reference evidence="5 6" key="1">
    <citation type="journal article" date="2023" name="bioRxiv">
        <title>Genome report: Whole genome sequence and annotation of Penstemon davidsonii.</title>
        <authorList>
            <person name="Ostevik K.L."/>
            <person name="Alabady M."/>
            <person name="Zhang M."/>
            <person name="Rausher M.D."/>
        </authorList>
    </citation>
    <scope>NUCLEOTIDE SEQUENCE [LARGE SCALE GENOMIC DNA]</scope>
    <source>
        <strain evidence="5">DNT005</strain>
        <tissue evidence="5">Whole leaf</tissue>
    </source>
</reference>
<dbReference type="InterPro" id="IPR035669">
    <property type="entry name" value="SGNH_plant_lipase-like"/>
</dbReference>
<dbReference type="SUPFAM" id="SSF52266">
    <property type="entry name" value="SGNH hydrolase"/>
    <property type="match status" value="1"/>
</dbReference>
<keyword evidence="4" id="KW-0732">Signal</keyword>
<dbReference type="Pfam" id="PF00657">
    <property type="entry name" value="Lipase_GDSL"/>
    <property type="match status" value="2"/>
</dbReference>
<evidence type="ECO:0000313" key="6">
    <source>
        <dbReference type="Proteomes" id="UP001291926"/>
    </source>
</evidence>
<proteinExistence type="inferred from homology"/>
<name>A0ABR0D6H9_9LAMI</name>
<dbReference type="CDD" id="cd01837">
    <property type="entry name" value="SGNH_plant_lipase_like"/>
    <property type="match status" value="1"/>
</dbReference>
<dbReference type="InterPro" id="IPR051058">
    <property type="entry name" value="GDSL_Est/Lipase"/>
</dbReference>
<sequence>MNFSCFFLLCFVVVLISLSFHSRAQSVPGIYVFGDSLADVGNNNYIPLSIIKADIPFNGIDYPGQKATGRFSNGKNAADFLAEKIGLPTAPPFLAKPNAVYVKGVNFASGGAGIFNVTDDLIRLYGLGARKFIIVGTAAIGCAPKQRYRNMTNECNNEVNYWSKKYNDGVVQMLQELKSELKEFNYSFFDIYNIFIDFIQNPATYGFNETKGACCGLGRLRAQIPCTPLSRYCSNRSGHLFWDIYHPTEAATRIVINKLFQGVPDYVFPVTVQQLIAA</sequence>
<dbReference type="Gene3D" id="3.40.50.1110">
    <property type="entry name" value="SGNH hydrolase"/>
    <property type="match status" value="2"/>
</dbReference>
<feature type="signal peptide" evidence="4">
    <location>
        <begin position="1"/>
        <end position="24"/>
    </location>
</feature>
<evidence type="ECO:0000256" key="4">
    <source>
        <dbReference type="SAM" id="SignalP"/>
    </source>
</evidence>
<keyword evidence="3" id="KW-0443">Lipid metabolism</keyword>
<evidence type="ECO:0000256" key="2">
    <source>
        <dbReference type="ARBA" id="ARBA00022801"/>
    </source>
</evidence>
<keyword evidence="2" id="KW-0378">Hydrolase</keyword>
<comment type="caution">
    <text evidence="5">The sequence shown here is derived from an EMBL/GenBank/DDBJ whole genome shotgun (WGS) entry which is preliminary data.</text>
</comment>
<dbReference type="PANTHER" id="PTHR45648">
    <property type="entry name" value="GDSL LIPASE/ACYLHYDROLASE FAMILY PROTEIN (AFU_ORTHOLOGUE AFUA_4G14700)"/>
    <property type="match status" value="1"/>
</dbReference>
<dbReference type="Proteomes" id="UP001291926">
    <property type="component" value="Unassembled WGS sequence"/>
</dbReference>
<gene>
    <name evidence="5" type="ORF">RD792_007400</name>
</gene>
<dbReference type="EMBL" id="JAYDYQ010002533">
    <property type="protein sequence ID" value="KAK4484805.1"/>
    <property type="molecule type" value="Genomic_DNA"/>
</dbReference>
<comment type="similarity">
    <text evidence="1">Belongs to the 'GDSL' lipolytic enzyme family.</text>
</comment>
<protein>
    <submittedName>
        <fullName evidence="5">Uncharacterized protein</fullName>
    </submittedName>
</protein>
<evidence type="ECO:0000313" key="5">
    <source>
        <dbReference type="EMBL" id="KAK4484805.1"/>
    </source>
</evidence>
<organism evidence="5 6">
    <name type="scientific">Penstemon davidsonii</name>
    <dbReference type="NCBI Taxonomy" id="160366"/>
    <lineage>
        <taxon>Eukaryota</taxon>
        <taxon>Viridiplantae</taxon>
        <taxon>Streptophyta</taxon>
        <taxon>Embryophyta</taxon>
        <taxon>Tracheophyta</taxon>
        <taxon>Spermatophyta</taxon>
        <taxon>Magnoliopsida</taxon>
        <taxon>eudicotyledons</taxon>
        <taxon>Gunneridae</taxon>
        <taxon>Pentapetalae</taxon>
        <taxon>asterids</taxon>
        <taxon>lamiids</taxon>
        <taxon>Lamiales</taxon>
        <taxon>Plantaginaceae</taxon>
        <taxon>Cheloneae</taxon>
        <taxon>Penstemon</taxon>
    </lineage>
</organism>
<evidence type="ECO:0000256" key="1">
    <source>
        <dbReference type="ARBA" id="ARBA00008668"/>
    </source>
</evidence>
<dbReference type="PANTHER" id="PTHR45648:SF106">
    <property type="entry name" value="ANTHER-SPECIFIC PROLINE-RICH PROTEIN APG"/>
    <property type="match status" value="1"/>
</dbReference>
<feature type="chain" id="PRO_5046891478" evidence="4">
    <location>
        <begin position="25"/>
        <end position="278"/>
    </location>
</feature>
<keyword evidence="6" id="KW-1185">Reference proteome</keyword>
<keyword evidence="3" id="KW-0442">Lipid degradation</keyword>
<accession>A0ABR0D6H9</accession>
<evidence type="ECO:0000256" key="3">
    <source>
        <dbReference type="ARBA" id="ARBA00022963"/>
    </source>
</evidence>
<dbReference type="InterPro" id="IPR036514">
    <property type="entry name" value="SGNH_hydro_sf"/>
</dbReference>
<dbReference type="InterPro" id="IPR001087">
    <property type="entry name" value="GDSL"/>
</dbReference>